<reference evidence="1" key="1">
    <citation type="journal article" date="2021" name="Proc. Natl. Acad. Sci. U.S.A.">
        <title>A Catalog of Tens of Thousands of Viruses from Human Metagenomes Reveals Hidden Associations with Chronic Diseases.</title>
        <authorList>
            <person name="Tisza M.J."/>
            <person name="Buck C.B."/>
        </authorList>
    </citation>
    <scope>NUCLEOTIDE SEQUENCE</scope>
    <source>
        <strain evidence="1">CtWb16</strain>
    </source>
</reference>
<evidence type="ECO:0000313" key="1">
    <source>
        <dbReference type="EMBL" id="DAF56741.1"/>
    </source>
</evidence>
<organism evidence="1">
    <name type="scientific">Myoviridae sp. ctWb16</name>
    <dbReference type="NCBI Taxonomy" id="2827690"/>
    <lineage>
        <taxon>Viruses</taxon>
        <taxon>Duplodnaviria</taxon>
        <taxon>Heunggongvirae</taxon>
        <taxon>Uroviricota</taxon>
        <taxon>Caudoviricetes</taxon>
    </lineage>
</organism>
<accession>A0A8S5T079</accession>
<proteinExistence type="predicted"/>
<dbReference type="EMBL" id="BK032721">
    <property type="protein sequence ID" value="DAF56741.1"/>
    <property type="molecule type" value="Genomic_DNA"/>
</dbReference>
<name>A0A8S5T079_9CAUD</name>
<protein>
    <submittedName>
        <fullName evidence="1">Uncharacterized protein</fullName>
    </submittedName>
</protein>
<sequence>MKKNIKNTFSLLTNEKTMVFIYHSFYFIK</sequence>